<organism evidence="1 2">
    <name type="scientific">Dipteronia dyeriana</name>
    <dbReference type="NCBI Taxonomy" id="168575"/>
    <lineage>
        <taxon>Eukaryota</taxon>
        <taxon>Viridiplantae</taxon>
        <taxon>Streptophyta</taxon>
        <taxon>Embryophyta</taxon>
        <taxon>Tracheophyta</taxon>
        <taxon>Spermatophyta</taxon>
        <taxon>Magnoliopsida</taxon>
        <taxon>eudicotyledons</taxon>
        <taxon>Gunneridae</taxon>
        <taxon>Pentapetalae</taxon>
        <taxon>rosids</taxon>
        <taxon>malvids</taxon>
        <taxon>Sapindales</taxon>
        <taxon>Sapindaceae</taxon>
        <taxon>Hippocastanoideae</taxon>
        <taxon>Acereae</taxon>
        <taxon>Dipteronia</taxon>
    </lineage>
</organism>
<proteinExistence type="predicted"/>
<protein>
    <submittedName>
        <fullName evidence="1">Uncharacterized protein</fullName>
    </submittedName>
</protein>
<reference evidence="1" key="1">
    <citation type="journal article" date="2023" name="Plant J.">
        <title>Genome sequences and population genomics provide insights into the demographic history, inbreeding, and mutation load of two 'living fossil' tree species of Dipteronia.</title>
        <authorList>
            <person name="Feng Y."/>
            <person name="Comes H.P."/>
            <person name="Chen J."/>
            <person name="Zhu S."/>
            <person name="Lu R."/>
            <person name="Zhang X."/>
            <person name="Li P."/>
            <person name="Qiu J."/>
            <person name="Olsen K.M."/>
            <person name="Qiu Y."/>
        </authorList>
    </citation>
    <scope>NUCLEOTIDE SEQUENCE</scope>
    <source>
        <strain evidence="1">KIB01</strain>
    </source>
</reference>
<dbReference type="Proteomes" id="UP001280121">
    <property type="component" value="Unassembled WGS sequence"/>
</dbReference>
<evidence type="ECO:0000313" key="2">
    <source>
        <dbReference type="Proteomes" id="UP001280121"/>
    </source>
</evidence>
<keyword evidence="2" id="KW-1185">Reference proteome</keyword>
<evidence type="ECO:0000313" key="1">
    <source>
        <dbReference type="EMBL" id="KAK2659159.1"/>
    </source>
</evidence>
<accession>A0AAD9XGQ5</accession>
<name>A0AAD9XGQ5_9ROSI</name>
<sequence length="171" mass="19461">MDAQEIAQLCASFSLKDRDGPMMPLREGLRNDGEKRLALRLAGRVKSNKMVNSEVFINIIMRIWRLKHCVDVEVIDGRFICRMIRKVKEVDDGGTGDYAGRYRGLCWEPRSLEDTHKMGGLSRYCSYQSVARVAPQKIRVPMTITDGRDMLVVVRSETVEVEGYSNMEGVD</sequence>
<gene>
    <name evidence="1" type="ORF">Ddye_005692</name>
</gene>
<comment type="caution">
    <text evidence="1">The sequence shown here is derived from an EMBL/GenBank/DDBJ whole genome shotgun (WGS) entry which is preliminary data.</text>
</comment>
<dbReference type="AlphaFoldDB" id="A0AAD9XGQ5"/>
<dbReference type="EMBL" id="JANJYI010000002">
    <property type="protein sequence ID" value="KAK2659159.1"/>
    <property type="molecule type" value="Genomic_DNA"/>
</dbReference>